<name>A0A480ANE9_9BURK</name>
<dbReference type="NCBIfam" id="TIGR00229">
    <property type="entry name" value="sensory_box"/>
    <property type="match status" value="1"/>
</dbReference>
<dbReference type="GO" id="GO:0003824">
    <property type="term" value="F:catalytic activity"/>
    <property type="evidence" value="ECO:0007669"/>
    <property type="project" value="UniProtKB-ARBA"/>
</dbReference>
<dbReference type="PROSITE" id="PS50113">
    <property type="entry name" value="PAC"/>
    <property type="match status" value="1"/>
</dbReference>
<dbReference type="Pfam" id="PF13426">
    <property type="entry name" value="PAS_9"/>
    <property type="match status" value="1"/>
</dbReference>
<dbReference type="NCBIfam" id="TIGR00254">
    <property type="entry name" value="GGDEF"/>
    <property type="match status" value="1"/>
</dbReference>
<evidence type="ECO:0000259" key="1">
    <source>
        <dbReference type="PROSITE" id="PS50112"/>
    </source>
</evidence>
<dbReference type="SUPFAM" id="SSF55785">
    <property type="entry name" value="PYP-like sensor domain (PAS domain)"/>
    <property type="match status" value="1"/>
</dbReference>
<dbReference type="InterPro" id="IPR052155">
    <property type="entry name" value="Biofilm_reg_signaling"/>
</dbReference>
<evidence type="ECO:0000259" key="3">
    <source>
        <dbReference type="PROSITE" id="PS50887"/>
    </source>
</evidence>
<feature type="domain" description="GGDEF" evidence="3">
    <location>
        <begin position="295"/>
        <end position="428"/>
    </location>
</feature>
<dbReference type="Gene3D" id="3.30.70.270">
    <property type="match status" value="1"/>
</dbReference>
<evidence type="ECO:0000259" key="2">
    <source>
        <dbReference type="PROSITE" id="PS50113"/>
    </source>
</evidence>
<dbReference type="CDD" id="cd00130">
    <property type="entry name" value="PAS"/>
    <property type="match status" value="1"/>
</dbReference>
<keyword evidence="5" id="KW-1185">Reference proteome</keyword>
<dbReference type="Gene3D" id="3.30.450.20">
    <property type="entry name" value="PAS domain"/>
    <property type="match status" value="1"/>
</dbReference>
<dbReference type="OrthoDB" id="9813903at2"/>
<evidence type="ECO:0000313" key="4">
    <source>
        <dbReference type="EMBL" id="GCL63179.1"/>
    </source>
</evidence>
<dbReference type="AlphaFoldDB" id="A0A480ANE9"/>
<accession>A0A480ANE9</accession>
<dbReference type="RefSeq" id="WP_137732931.1">
    <property type="nucleotide sequence ID" value="NZ_BJCL01000005.1"/>
</dbReference>
<dbReference type="PROSITE" id="PS50887">
    <property type="entry name" value="GGDEF"/>
    <property type="match status" value="1"/>
</dbReference>
<dbReference type="Proteomes" id="UP000301751">
    <property type="component" value="Unassembled WGS sequence"/>
</dbReference>
<feature type="domain" description="PAC" evidence="2">
    <location>
        <begin position="208"/>
        <end position="263"/>
    </location>
</feature>
<dbReference type="InterPro" id="IPR029787">
    <property type="entry name" value="Nucleotide_cyclase"/>
</dbReference>
<dbReference type="FunFam" id="3.30.70.270:FF:000001">
    <property type="entry name" value="Diguanylate cyclase domain protein"/>
    <property type="match status" value="1"/>
</dbReference>
<feature type="domain" description="PAS" evidence="1">
    <location>
        <begin position="133"/>
        <end position="203"/>
    </location>
</feature>
<dbReference type="InterPro" id="IPR000160">
    <property type="entry name" value="GGDEF_dom"/>
</dbReference>
<dbReference type="PROSITE" id="PS50112">
    <property type="entry name" value="PAS"/>
    <property type="match status" value="1"/>
</dbReference>
<proteinExistence type="predicted"/>
<organism evidence="4 5">
    <name type="scientific">Pseudaquabacterium pictum</name>
    <dbReference type="NCBI Taxonomy" id="2315236"/>
    <lineage>
        <taxon>Bacteria</taxon>
        <taxon>Pseudomonadati</taxon>
        <taxon>Pseudomonadota</taxon>
        <taxon>Betaproteobacteria</taxon>
        <taxon>Burkholderiales</taxon>
        <taxon>Sphaerotilaceae</taxon>
        <taxon>Pseudaquabacterium</taxon>
    </lineage>
</organism>
<protein>
    <recommendedName>
        <fullName evidence="6">Diguanylate cyclase</fullName>
    </recommendedName>
</protein>
<evidence type="ECO:0000313" key="5">
    <source>
        <dbReference type="Proteomes" id="UP000301751"/>
    </source>
</evidence>
<dbReference type="EMBL" id="BJCL01000005">
    <property type="protein sequence ID" value="GCL63179.1"/>
    <property type="molecule type" value="Genomic_DNA"/>
</dbReference>
<dbReference type="PANTHER" id="PTHR44757">
    <property type="entry name" value="DIGUANYLATE CYCLASE DGCP"/>
    <property type="match status" value="1"/>
</dbReference>
<comment type="caution">
    <text evidence="4">The sequence shown here is derived from an EMBL/GenBank/DDBJ whole genome shotgun (WGS) entry which is preliminary data.</text>
</comment>
<dbReference type="PANTHER" id="PTHR44757:SF2">
    <property type="entry name" value="BIOFILM ARCHITECTURE MAINTENANCE PROTEIN MBAA"/>
    <property type="match status" value="1"/>
</dbReference>
<dbReference type="CDD" id="cd01949">
    <property type="entry name" value="GGDEF"/>
    <property type="match status" value="1"/>
</dbReference>
<reference evidence="5" key="1">
    <citation type="submission" date="2019-03" db="EMBL/GenBank/DDBJ databases">
        <title>Aquabacterium pictum sp.nov., the first bacteriochlorophyll a-containing freshwater bacterium in the genus Aquabacterium of the class Betaproteobacteria.</title>
        <authorList>
            <person name="Hirose S."/>
            <person name="Tank M."/>
            <person name="Hara E."/>
            <person name="Tamaki H."/>
            <person name="Takaichi S."/>
            <person name="Haruta S."/>
            <person name="Hanada S."/>
        </authorList>
    </citation>
    <scope>NUCLEOTIDE SEQUENCE [LARGE SCALE GENOMIC DNA]</scope>
    <source>
        <strain evidence="5">W35</strain>
    </source>
</reference>
<dbReference type="Pfam" id="PF00990">
    <property type="entry name" value="GGDEF"/>
    <property type="match status" value="1"/>
</dbReference>
<dbReference type="InterPro" id="IPR000700">
    <property type="entry name" value="PAS-assoc_C"/>
</dbReference>
<dbReference type="SMART" id="SM00091">
    <property type="entry name" value="PAS"/>
    <property type="match status" value="1"/>
</dbReference>
<dbReference type="SUPFAM" id="SSF55073">
    <property type="entry name" value="Nucleotide cyclase"/>
    <property type="match status" value="1"/>
</dbReference>
<gene>
    <name evidence="4" type="ORF">AQPW35_22600</name>
</gene>
<dbReference type="InterPro" id="IPR043128">
    <property type="entry name" value="Rev_trsase/Diguanyl_cyclase"/>
</dbReference>
<dbReference type="SMART" id="SM00267">
    <property type="entry name" value="GGDEF"/>
    <property type="match status" value="1"/>
</dbReference>
<dbReference type="InterPro" id="IPR000014">
    <property type="entry name" value="PAS"/>
</dbReference>
<evidence type="ECO:0008006" key="6">
    <source>
        <dbReference type="Google" id="ProtNLM"/>
    </source>
</evidence>
<dbReference type="InterPro" id="IPR035965">
    <property type="entry name" value="PAS-like_dom_sf"/>
</dbReference>
<sequence length="440" mass="48056">MDDQTSQDHEALLQFLYMAPIGLVQARPDGEILMVNPLCAQLLMPLVPDGCLDNLFTALQAVAPDLAHRAASFQDTHGLVCEAMQLPIGACTDGAAGPQVLSLTLLKLDSERLMAVLSDITQAVQRDRALRHSQAWIHSIVSSINDYALLPLDAEGRISAWNASVERLTGHGSDQVLGRPLALFYPDGQLPPQRLADRLLEADLHGWTLDEGWRMRADGSRFWGSCLIAPLHAPGDQRPDERAYSLIIRDITDRREANEALRRSVLCDHLTGLANRRAFFEAAELELHRWQRQPRPLALVAFDADHFKQINDRHGHAAGDAVLRHLAAGLGATFRNLDLVARSGGEEFLVLLPGTNLDGARAAAWRLCQAVADREVLVDGVPIRCTMSAGVAAMDAEVDGLDALIKRADLALYQAKALGRNRVECWQPGLRHAALAAQAG</sequence>